<dbReference type="FunCoup" id="Q6BLZ3">
    <property type="interactions" value="1476"/>
</dbReference>
<dbReference type="CDD" id="cd12148">
    <property type="entry name" value="fungal_TF_MHR"/>
    <property type="match status" value="1"/>
</dbReference>
<evidence type="ECO:0000259" key="3">
    <source>
        <dbReference type="PROSITE" id="PS50048"/>
    </source>
</evidence>
<evidence type="ECO:0000313" key="4">
    <source>
        <dbReference type="EMBL" id="CAG89119.2"/>
    </source>
</evidence>
<dbReference type="KEGG" id="dha:DEHA2F09592g"/>
<dbReference type="EMBL" id="CR382138">
    <property type="protein sequence ID" value="CAG89119.2"/>
    <property type="molecule type" value="Genomic_DNA"/>
</dbReference>
<dbReference type="GeneID" id="2903620"/>
<dbReference type="GO" id="GO:0006351">
    <property type="term" value="P:DNA-templated transcription"/>
    <property type="evidence" value="ECO:0007669"/>
    <property type="project" value="InterPro"/>
</dbReference>
<proteinExistence type="predicted"/>
<dbReference type="RefSeq" id="XP_460778.2">
    <property type="nucleotide sequence ID" value="XM_460778.1"/>
</dbReference>
<dbReference type="GO" id="GO:0008270">
    <property type="term" value="F:zinc ion binding"/>
    <property type="evidence" value="ECO:0007669"/>
    <property type="project" value="InterPro"/>
</dbReference>
<dbReference type="VEuPathDB" id="FungiDB:DEHA2F09592g"/>
<name>Q6BLZ3_DEBHA</name>
<keyword evidence="5" id="KW-1185">Reference proteome</keyword>
<dbReference type="InterPro" id="IPR052693">
    <property type="entry name" value="Yeast_MDR_Regulatory"/>
</dbReference>
<dbReference type="eggNOG" id="ENOG502RXEC">
    <property type="taxonomic scope" value="Eukaryota"/>
</dbReference>
<dbReference type="InterPro" id="IPR007219">
    <property type="entry name" value="XnlR_reg_dom"/>
</dbReference>
<dbReference type="SUPFAM" id="SSF57701">
    <property type="entry name" value="Zn2/Cys6 DNA-binding domain"/>
    <property type="match status" value="1"/>
</dbReference>
<dbReference type="AlphaFoldDB" id="Q6BLZ3"/>
<dbReference type="PANTHER" id="PTHR31405">
    <property type="entry name" value="TRANSCRIPTION FACTOR PDR8-RELATED"/>
    <property type="match status" value="1"/>
</dbReference>
<feature type="domain" description="Zn(2)-C6 fungal-type" evidence="3">
    <location>
        <begin position="25"/>
        <end position="56"/>
    </location>
</feature>
<dbReference type="OMA" id="GPTCWRT"/>
<dbReference type="HOGENOM" id="CLU_343297_0_0_1"/>
<dbReference type="Pfam" id="PF04082">
    <property type="entry name" value="Fungal_trans"/>
    <property type="match status" value="1"/>
</dbReference>
<organism evidence="4 5">
    <name type="scientific">Debaryomyces hansenii (strain ATCC 36239 / CBS 767 / BCRC 21394 / JCM 1990 / NBRC 0083 / IGC 2968)</name>
    <name type="common">Yeast</name>
    <name type="synonym">Torulaspora hansenii</name>
    <dbReference type="NCBI Taxonomy" id="284592"/>
    <lineage>
        <taxon>Eukaryota</taxon>
        <taxon>Fungi</taxon>
        <taxon>Dikarya</taxon>
        <taxon>Ascomycota</taxon>
        <taxon>Saccharomycotina</taxon>
        <taxon>Pichiomycetes</taxon>
        <taxon>Debaryomycetaceae</taxon>
        <taxon>Debaryomyces</taxon>
    </lineage>
</organism>
<dbReference type="CDD" id="cd00067">
    <property type="entry name" value="GAL4"/>
    <property type="match status" value="1"/>
</dbReference>
<dbReference type="GO" id="GO:0003677">
    <property type="term" value="F:DNA binding"/>
    <property type="evidence" value="ECO:0007669"/>
    <property type="project" value="InterPro"/>
</dbReference>
<keyword evidence="2" id="KW-0539">Nucleus</keyword>
<dbReference type="Proteomes" id="UP000000599">
    <property type="component" value="Chromosome F"/>
</dbReference>
<gene>
    <name evidence="4" type="ordered locus">DEHA2F09592g</name>
</gene>
<dbReference type="InParanoid" id="Q6BLZ3"/>
<dbReference type="STRING" id="284592.Q6BLZ3"/>
<evidence type="ECO:0000256" key="1">
    <source>
        <dbReference type="ARBA" id="ARBA00022723"/>
    </source>
</evidence>
<keyword evidence="1" id="KW-0479">Metal-binding</keyword>
<dbReference type="OrthoDB" id="4356994at2759"/>
<dbReference type="PROSITE" id="PS50048">
    <property type="entry name" value="ZN2_CY6_FUNGAL_2"/>
    <property type="match status" value="1"/>
</dbReference>
<accession>Q6BLZ3</accession>
<dbReference type="Pfam" id="PF00172">
    <property type="entry name" value="Zn_clus"/>
    <property type="match status" value="1"/>
</dbReference>
<dbReference type="InterPro" id="IPR036864">
    <property type="entry name" value="Zn2-C6_fun-type_DNA-bd_sf"/>
</dbReference>
<dbReference type="SMART" id="SM00066">
    <property type="entry name" value="GAL4"/>
    <property type="match status" value="1"/>
</dbReference>
<sequence>MELFTKDDFNQIGGIQKKRRRPIKSCSRCRERKSKCDMKKPICTSCLVKGLESCKYEESSSYSVKIDSNEVDLLKKENERLLSTIKQLRGQINTVYPSPIPDSSNEIEADKYRIVFSKPNRTMFCGPTSFRIVFQNQLVWNYYMSIKNSLKSQRNDWKLKNRPKPVIFDNLYSTSNGLLADLQRFLPQYSVLLEYLLQFFDGFWYKYLPIVDRDDILQIFKVQFKQSDNDSNIEILSPQNSVEFANIAVIITILKYSVNSEACSPGMVSNKFKDEHDILLKFATKLLAKADYLEKASLPSLQAVFMLRIFKKFNFKDGDGGDGSNGNILFAICLEMGFTLGLNQNVDTLYNRESAKYRTVLKNLWKYLLYFDTINSFDLGVPLHISDNNVRKDLLDLDDIFIKTILKKREIMDVFLSPKMSHDGIGNVINEIRNFINQNFKTVFELIKDFENSSNLEDSYKIIHQFVLSISLIGMIQHGCLLLYNELRDSSSKLGTRSHNLAMKYTILMIISTVELTKRIYLSSMELLSIPSTNQIHFFIAGMQNQWFSRAFLFYFFSLLTYVKSSKNQGTRNITDSHIVLRLSELADLYNDVDNIHDDGFTETKTLVSLNIIVSRYMNMRIFLETNGGEREQKKLVTKIHNYGLFIMNASLCHFKQLIAQDNDFKSIVRFNEDNLDIVYDSIQDSFPSQLYVTQNFSSVPNLDIFDEIELNGTVENFNKDIYDFLSI</sequence>
<dbReference type="PROSITE" id="PS00463">
    <property type="entry name" value="ZN2_CY6_FUNGAL_1"/>
    <property type="match status" value="1"/>
</dbReference>
<dbReference type="InterPro" id="IPR001138">
    <property type="entry name" value="Zn2Cys6_DnaBD"/>
</dbReference>
<reference evidence="4 5" key="1">
    <citation type="journal article" date="2004" name="Nature">
        <title>Genome evolution in yeasts.</title>
        <authorList>
            <consortium name="Genolevures"/>
            <person name="Dujon B."/>
            <person name="Sherman D."/>
            <person name="Fischer G."/>
            <person name="Durrens P."/>
            <person name="Casaregola S."/>
            <person name="Lafontaine I."/>
            <person name="de Montigny J."/>
            <person name="Marck C."/>
            <person name="Neuveglise C."/>
            <person name="Talla E."/>
            <person name="Goffard N."/>
            <person name="Frangeul L."/>
            <person name="Aigle M."/>
            <person name="Anthouard V."/>
            <person name="Babour A."/>
            <person name="Barbe V."/>
            <person name="Barnay S."/>
            <person name="Blanchin S."/>
            <person name="Beckerich J.M."/>
            <person name="Beyne E."/>
            <person name="Bleykasten C."/>
            <person name="Boisrame A."/>
            <person name="Boyer J."/>
            <person name="Cattolico L."/>
            <person name="Confanioleri F."/>
            <person name="de Daruvar A."/>
            <person name="Despons L."/>
            <person name="Fabre E."/>
            <person name="Fairhead C."/>
            <person name="Ferry-Dumazet H."/>
            <person name="Groppi A."/>
            <person name="Hantraye F."/>
            <person name="Hennequin C."/>
            <person name="Jauniaux N."/>
            <person name="Joyet P."/>
            <person name="Kachouri R."/>
            <person name="Kerrest A."/>
            <person name="Koszul R."/>
            <person name="Lemaire M."/>
            <person name="Lesur I."/>
            <person name="Ma L."/>
            <person name="Muller H."/>
            <person name="Nicaud J.M."/>
            <person name="Nikolski M."/>
            <person name="Oztas S."/>
            <person name="Ozier-Kalogeropoulos O."/>
            <person name="Pellenz S."/>
            <person name="Potier S."/>
            <person name="Richard G.F."/>
            <person name="Straub M.L."/>
            <person name="Suleau A."/>
            <person name="Swennene D."/>
            <person name="Tekaia F."/>
            <person name="Wesolowski-Louvel M."/>
            <person name="Westhof E."/>
            <person name="Wirth B."/>
            <person name="Zeniou-Meyer M."/>
            <person name="Zivanovic I."/>
            <person name="Bolotin-Fukuhara M."/>
            <person name="Thierry A."/>
            <person name="Bouchier C."/>
            <person name="Caudron B."/>
            <person name="Scarpelli C."/>
            <person name="Gaillardin C."/>
            <person name="Weissenbach J."/>
            <person name="Wincker P."/>
            <person name="Souciet J.L."/>
        </authorList>
    </citation>
    <scope>NUCLEOTIDE SEQUENCE [LARGE SCALE GENOMIC DNA]</scope>
    <source>
        <strain evidence="5">ATCC 36239 / CBS 767 / BCRC 21394 / JCM 1990 / NBRC 0083 / IGC 2968</strain>
    </source>
</reference>
<evidence type="ECO:0000256" key="2">
    <source>
        <dbReference type="ARBA" id="ARBA00023242"/>
    </source>
</evidence>
<protein>
    <submittedName>
        <fullName evidence="4">DEHA2F09592p</fullName>
    </submittedName>
</protein>
<evidence type="ECO:0000313" key="5">
    <source>
        <dbReference type="Proteomes" id="UP000000599"/>
    </source>
</evidence>
<dbReference type="PANTHER" id="PTHR31405:SF8">
    <property type="entry name" value="TRANSCRIPTION FACTOR PDR8-RELATED"/>
    <property type="match status" value="1"/>
</dbReference>
<dbReference type="Gene3D" id="4.10.240.10">
    <property type="entry name" value="Zn(2)-C6 fungal-type DNA-binding domain"/>
    <property type="match status" value="1"/>
</dbReference>
<dbReference type="GO" id="GO:0000981">
    <property type="term" value="F:DNA-binding transcription factor activity, RNA polymerase II-specific"/>
    <property type="evidence" value="ECO:0007669"/>
    <property type="project" value="InterPro"/>
</dbReference>